<organism evidence="5 6">
    <name type="scientific">Jatrophihabitans telluris</name>
    <dbReference type="NCBI Taxonomy" id="2038343"/>
    <lineage>
        <taxon>Bacteria</taxon>
        <taxon>Bacillati</taxon>
        <taxon>Actinomycetota</taxon>
        <taxon>Actinomycetes</taxon>
        <taxon>Jatrophihabitantales</taxon>
        <taxon>Jatrophihabitantaceae</taxon>
        <taxon>Jatrophihabitans</taxon>
    </lineage>
</organism>
<proteinExistence type="inferred from homology"/>
<dbReference type="PANTHER" id="PTHR14084">
    <property type="entry name" value="KYNURENINASE"/>
    <property type="match status" value="1"/>
</dbReference>
<protein>
    <recommendedName>
        <fullName evidence="4">Kynureninase</fullName>
        <ecNumber evidence="4">3.7.1.3</ecNumber>
    </recommendedName>
</protein>
<evidence type="ECO:0000313" key="5">
    <source>
        <dbReference type="EMBL" id="UQX89339.1"/>
    </source>
</evidence>
<dbReference type="Gene3D" id="3.40.640.10">
    <property type="entry name" value="Type I PLP-dependent aspartate aminotransferase-like (Major domain)"/>
    <property type="match status" value="1"/>
</dbReference>
<dbReference type="PANTHER" id="PTHR14084:SF0">
    <property type="entry name" value="KYNURENINASE"/>
    <property type="match status" value="1"/>
</dbReference>
<comment type="pathway">
    <text evidence="4">Amino-acid degradation; L-kynurenine degradation; L-alanine and anthranilate from L-kynurenine: step 1/1.</text>
</comment>
<keyword evidence="5" id="KW-0032">Aminotransferase</keyword>
<dbReference type="InterPro" id="IPR015422">
    <property type="entry name" value="PyrdxlP-dep_Trfase_small"/>
</dbReference>
<dbReference type="Proteomes" id="UP001056336">
    <property type="component" value="Chromosome"/>
</dbReference>
<sequence length="401" mass="42748">MSSERAALAPERFVLSDGTIYLDGNSLGAMPVGVPAAVEDALHRQWAADLITSWNDNGWWQLPARIGDRIGALVGAGPGQVICGDSTSVQLFQTLVAAARLRPGRTVLITDGGGFPTDQYLTDSVARLLDLEVVRIHPSELARHLDARTAAVSFSLVDYRTGELFDLAGVTAATHAAGAVMVWDLCHAAGALPVRLDEAGVDLAVGCSYKYLNGGPGAPAWIYVAAGLQAEIDLPLTGWHGHRSPFALEQHYAPAASIEQARIGTPPLLSMLALDAALDAFDGIELSAVRAASLALTDQVIAYADEQLTRYDVEVVTPRAASRRGSHVSLRMPSAYEVCQALIARGVIGDYRAPDMLRLGLTPLYLSGQDVDRAMAELRDVLETKAYQAVEFARSSDHPVT</sequence>
<keyword evidence="5" id="KW-0808">Transferase</keyword>
<comment type="pathway">
    <text evidence="4">Cofactor biosynthesis; NAD(+) biosynthesis; quinolinate from L-kynurenine: step 2/3.</text>
</comment>
<dbReference type="InterPro" id="IPR015424">
    <property type="entry name" value="PyrdxlP-dep_Trfase"/>
</dbReference>
<dbReference type="EMBL" id="CP097332">
    <property type="protein sequence ID" value="UQX89339.1"/>
    <property type="molecule type" value="Genomic_DNA"/>
</dbReference>
<evidence type="ECO:0000256" key="4">
    <source>
        <dbReference type="PIRNR" id="PIRNR038800"/>
    </source>
</evidence>
<keyword evidence="3 4" id="KW-0663">Pyridoxal phosphate</keyword>
<evidence type="ECO:0000256" key="2">
    <source>
        <dbReference type="ARBA" id="ARBA00022801"/>
    </source>
</evidence>
<dbReference type="PIRSF" id="PIRSF038800">
    <property type="entry name" value="KYNU"/>
    <property type="match status" value="1"/>
</dbReference>
<reference evidence="5" key="2">
    <citation type="submission" date="2022-05" db="EMBL/GenBank/DDBJ databases">
        <authorList>
            <person name="Kim J.-S."/>
            <person name="Lee K."/>
            <person name="Suh M."/>
            <person name="Eom M."/>
            <person name="Kim J.-S."/>
            <person name="Kim D.-S."/>
            <person name="Ko S.-H."/>
            <person name="Shin Y."/>
            <person name="Lee J.-S."/>
        </authorList>
    </citation>
    <scope>NUCLEOTIDE SEQUENCE</scope>
    <source>
        <strain evidence="5">N237</strain>
    </source>
</reference>
<comment type="catalytic activity">
    <reaction evidence="4">
        <text>3-hydroxy-L-kynurenine + H2O = 3-hydroxyanthranilate + L-alanine + H(+)</text>
        <dbReference type="Rhea" id="RHEA:25143"/>
        <dbReference type="ChEBI" id="CHEBI:15377"/>
        <dbReference type="ChEBI" id="CHEBI:15378"/>
        <dbReference type="ChEBI" id="CHEBI:36559"/>
        <dbReference type="ChEBI" id="CHEBI:57972"/>
        <dbReference type="ChEBI" id="CHEBI:58125"/>
        <dbReference type="EC" id="3.7.1.3"/>
    </reaction>
</comment>
<comment type="catalytic activity">
    <reaction evidence="4">
        <text>L-kynurenine + H2O = anthranilate + L-alanine + H(+)</text>
        <dbReference type="Rhea" id="RHEA:16813"/>
        <dbReference type="ChEBI" id="CHEBI:15377"/>
        <dbReference type="ChEBI" id="CHEBI:15378"/>
        <dbReference type="ChEBI" id="CHEBI:16567"/>
        <dbReference type="ChEBI" id="CHEBI:57959"/>
        <dbReference type="ChEBI" id="CHEBI:57972"/>
        <dbReference type="EC" id="3.7.1.3"/>
    </reaction>
</comment>
<dbReference type="RefSeq" id="WP_249773235.1">
    <property type="nucleotide sequence ID" value="NZ_CP097332.1"/>
</dbReference>
<comment type="cofactor">
    <cofactor evidence="4">
        <name>pyridoxal 5'-phosphate</name>
        <dbReference type="ChEBI" id="CHEBI:597326"/>
    </cofactor>
</comment>
<keyword evidence="6" id="KW-1185">Reference proteome</keyword>
<dbReference type="InterPro" id="IPR010111">
    <property type="entry name" value="Kynureninase"/>
</dbReference>
<evidence type="ECO:0000256" key="1">
    <source>
        <dbReference type="ARBA" id="ARBA00022642"/>
    </source>
</evidence>
<dbReference type="SUPFAM" id="SSF53383">
    <property type="entry name" value="PLP-dependent transferases"/>
    <property type="match status" value="1"/>
</dbReference>
<evidence type="ECO:0000313" key="6">
    <source>
        <dbReference type="Proteomes" id="UP001056336"/>
    </source>
</evidence>
<dbReference type="InterPro" id="IPR015421">
    <property type="entry name" value="PyrdxlP-dep_Trfase_major"/>
</dbReference>
<gene>
    <name evidence="5" type="ORF">M6D93_04880</name>
</gene>
<keyword evidence="2 4" id="KW-0378">Hydrolase</keyword>
<reference evidence="5" key="1">
    <citation type="journal article" date="2018" name="Int. J. Syst. Evol. Microbiol.">
        <title>Jatrophihabitans telluris sp. nov., isolated from sediment soil of lava forest wetlands and the emended description of the genus Jatrophihabitans.</title>
        <authorList>
            <person name="Lee K.C."/>
            <person name="Suh M.K."/>
            <person name="Eom M.K."/>
            <person name="Kim K.K."/>
            <person name="Kim J.S."/>
            <person name="Kim D.S."/>
            <person name="Ko S.H."/>
            <person name="Shin Y.K."/>
            <person name="Lee J.S."/>
        </authorList>
    </citation>
    <scope>NUCLEOTIDE SEQUENCE</scope>
    <source>
        <strain evidence="5">N237</strain>
    </source>
</reference>
<keyword evidence="1 4" id="KW-0662">Pyridine nucleotide biosynthesis</keyword>
<accession>A0ABY4R0Q5</accession>
<evidence type="ECO:0000256" key="3">
    <source>
        <dbReference type="ARBA" id="ARBA00022898"/>
    </source>
</evidence>
<dbReference type="Pfam" id="PF22580">
    <property type="entry name" value="KYNU_C"/>
    <property type="match status" value="1"/>
</dbReference>
<name>A0ABY4R0Q5_9ACTN</name>
<dbReference type="Gene3D" id="3.90.1150.10">
    <property type="entry name" value="Aspartate Aminotransferase, domain 1"/>
    <property type="match status" value="1"/>
</dbReference>
<comment type="similarity">
    <text evidence="4">Belongs to the kynureninase family.</text>
</comment>
<comment type="function">
    <text evidence="4">Catalyzes the cleavage of L-kynurenine (L-Kyn) and L-3-hydroxykynurenine (L-3OHKyn) into anthranilic acid (AA) and 3-hydroxyanthranilic acid (3-OHAA), respectively.</text>
</comment>
<dbReference type="GO" id="GO:0008483">
    <property type="term" value="F:transaminase activity"/>
    <property type="evidence" value="ECO:0007669"/>
    <property type="project" value="UniProtKB-KW"/>
</dbReference>
<dbReference type="EC" id="3.7.1.3" evidence="4"/>
<comment type="subunit">
    <text evidence="4">Homodimer.</text>
</comment>